<feature type="compositionally biased region" description="Polar residues" evidence="1">
    <location>
        <begin position="225"/>
        <end position="240"/>
    </location>
</feature>
<evidence type="ECO:0000313" key="2">
    <source>
        <dbReference type="EMBL" id="KAJ4385242.1"/>
    </source>
</evidence>
<dbReference type="AlphaFoldDB" id="A0A9W8YIP8"/>
<protein>
    <submittedName>
        <fullName evidence="2">Uncharacterized protein</fullName>
    </submittedName>
</protein>
<organism evidence="2 3">
    <name type="scientific">Gnomoniopsis smithogilvyi</name>
    <dbReference type="NCBI Taxonomy" id="1191159"/>
    <lineage>
        <taxon>Eukaryota</taxon>
        <taxon>Fungi</taxon>
        <taxon>Dikarya</taxon>
        <taxon>Ascomycota</taxon>
        <taxon>Pezizomycotina</taxon>
        <taxon>Sordariomycetes</taxon>
        <taxon>Sordariomycetidae</taxon>
        <taxon>Diaporthales</taxon>
        <taxon>Gnomoniaceae</taxon>
        <taxon>Gnomoniopsis</taxon>
    </lineage>
</organism>
<feature type="compositionally biased region" description="Basic residues" evidence="1">
    <location>
        <begin position="64"/>
        <end position="73"/>
    </location>
</feature>
<accession>A0A9W8YIP8</accession>
<dbReference type="EMBL" id="JAPEVB010000008">
    <property type="protein sequence ID" value="KAJ4385242.1"/>
    <property type="molecule type" value="Genomic_DNA"/>
</dbReference>
<name>A0A9W8YIP8_9PEZI</name>
<sequence length="358" mass="39024">MQKAHSLWQADKSARVFVAVMCKNRYYAHTSAPRPSREVIQRLQNRHQKKQKWPEFPPPLHHIPSIRHPRKPKAPQTDSVDPEQVVVSPARVNTFSQPPCAMLPPFFPAAQSSLVQTQRLDGTYLSDLPVQAGMAQFPPAVAPQFSHAAQPSFARTGDAGQPVPRGLLVGAYQPTEWHGGPPIQTHQPPYGLTDQYFREVQGSFEQPPRFQGMQVDQPCSACPLGSTQPVPQAATSQNMGTPLADAEASDGAGSALDDEAFEMEDGELSINSQCTPTSEDELMRHQIPRSVVTAINSDCFEAEASSLIDESEPDGDEEGDSEALSVEGEVDSDAEVCIRTATVIQSKLYTSRPCQPGC</sequence>
<gene>
    <name evidence="2" type="ORF">N0V93_010303</name>
</gene>
<proteinExistence type="predicted"/>
<evidence type="ECO:0000313" key="3">
    <source>
        <dbReference type="Proteomes" id="UP001140453"/>
    </source>
</evidence>
<evidence type="ECO:0000256" key="1">
    <source>
        <dbReference type="SAM" id="MobiDB-lite"/>
    </source>
</evidence>
<feature type="compositionally biased region" description="Low complexity" evidence="1">
    <location>
        <begin position="243"/>
        <end position="252"/>
    </location>
</feature>
<keyword evidence="3" id="KW-1185">Reference proteome</keyword>
<feature type="compositionally biased region" description="Acidic residues" evidence="1">
    <location>
        <begin position="309"/>
        <end position="321"/>
    </location>
</feature>
<feature type="region of interest" description="Disordered" evidence="1">
    <location>
        <begin position="307"/>
        <end position="332"/>
    </location>
</feature>
<comment type="caution">
    <text evidence="2">The sequence shown here is derived from an EMBL/GenBank/DDBJ whole genome shotgun (WGS) entry which is preliminary data.</text>
</comment>
<reference evidence="2" key="1">
    <citation type="submission" date="2022-10" db="EMBL/GenBank/DDBJ databases">
        <title>Tapping the CABI collections for fungal endophytes: first genome assemblies for Collariella, Neodidymelliopsis, Ascochyta clinopodiicola, Didymella pomorum, Didymosphaeria variabile, Neocosmospora piperis and Neocucurbitaria cava.</title>
        <authorList>
            <person name="Hill R."/>
        </authorList>
    </citation>
    <scope>NUCLEOTIDE SEQUENCE</scope>
    <source>
        <strain evidence="2">IMI 355082</strain>
    </source>
</reference>
<dbReference type="Proteomes" id="UP001140453">
    <property type="component" value="Unassembled WGS sequence"/>
</dbReference>
<feature type="region of interest" description="Disordered" evidence="1">
    <location>
        <begin position="49"/>
        <end position="80"/>
    </location>
</feature>
<feature type="region of interest" description="Disordered" evidence="1">
    <location>
        <begin position="224"/>
        <end position="252"/>
    </location>
</feature>